<dbReference type="EMBL" id="ML976676">
    <property type="protein sequence ID" value="KAF1974178.1"/>
    <property type="molecule type" value="Genomic_DNA"/>
</dbReference>
<name>A0A6A5VBI4_9PLEO</name>
<evidence type="ECO:0000313" key="2">
    <source>
        <dbReference type="Proteomes" id="UP000800036"/>
    </source>
</evidence>
<sequence length="65" mass="7699">LPTKLAPRYLEGTLLYVIKLLYRIAKVGITYYRYYYEKLDIFTLIYKLCLLVINSNVDNFSIISV</sequence>
<dbReference type="AlphaFoldDB" id="A0A6A5VBI4"/>
<gene>
    <name evidence="1" type="ORF">BU23DRAFT_462440</name>
</gene>
<keyword evidence="2" id="KW-1185">Reference proteome</keyword>
<reference evidence="1" key="1">
    <citation type="journal article" date="2020" name="Stud. Mycol.">
        <title>101 Dothideomycetes genomes: a test case for predicting lifestyles and emergence of pathogens.</title>
        <authorList>
            <person name="Haridas S."/>
            <person name="Albert R."/>
            <person name="Binder M."/>
            <person name="Bloem J."/>
            <person name="Labutti K."/>
            <person name="Salamov A."/>
            <person name="Andreopoulos B."/>
            <person name="Baker S."/>
            <person name="Barry K."/>
            <person name="Bills G."/>
            <person name="Bluhm B."/>
            <person name="Cannon C."/>
            <person name="Castanera R."/>
            <person name="Culley D."/>
            <person name="Daum C."/>
            <person name="Ezra D."/>
            <person name="Gonzalez J."/>
            <person name="Henrissat B."/>
            <person name="Kuo A."/>
            <person name="Liang C."/>
            <person name="Lipzen A."/>
            <person name="Lutzoni F."/>
            <person name="Magnuson J."/>
            <person name="Mondo S."/>
            <person name="Nolan M."/>
            <person name="Ohm R."/>
            <person name="Pangilinan J."/>
            <person name="Park H.-J."/>
            <person name="Ramirez L."/>
            <person name="Alfaro M."/>
            <person name="Sun H."/>
            <person name="Tritt A."/>
            <person name="Yoshinaga Y."/>
            <person name="Zwiers L.-H."/>
            <person name="Turgeon B."/>
            <person name="Goodwin S."/>
            <person name="Spatafora J."/>
            <person name="Crous P."/>
            <person name="Grigoriev I."/>
        </authorList>
    </citation>
    <scope>NUCLEOTIDE SEQUENCE</scope>
    <source>
        <strain evidence="1">CBS 107.79</strain>
    </source>
</reference>
<dbReference type="Proteomes" id="UP000800036">
    <property type="component" value="Unassembled WGS sequence"/>
</dbReference>
<feature type="non-terminal residue" evidence="1">
    <location>
        <position position="1"/>
    </location>
</feature>
<evidence type="ECO:0000313" key="1">
    <source>
        <dbReference type="EMBL" id="KAF1974178.1"/>
    </source>
</evidence>
<organism evidence="1 2">
    <name type="scientific">Bimuria novae-zelandiae CBS 107.79</name>
    <dbReference type="NCBI Taxonomy" id="1447943"/>
    <lineage>
        <taxon>Eukaryota</taxon>
        <taxon>Fungi</taxon>
        <taxon>Dikarya</taxon>
        <taxon>Ascomycota</taxon>
        <taxon>Pezizomycotina</taxon>
        <taxon>Dothideomycetes</taxon>
        <taxon>Pleosporomycetidae</taxon>
        <taxon>Pleosporales</taxon>
        <taxon>Massarineae</taxon>
        <taxon>Didymosphaeriaceae</taxon>
        <taxon>Bimuria</taxon>
    </lineage>
</organism>
<accession>A0A6A5VBI4</accession>
<protein>
    <submittedName>
        <fullName evidence="1">Uncharacterized protein</fullName>
    </submittedName>
</protein>
<proteinExistence type="predicted"/>